<protein>
    <submittedName>
        <fullName evidence="2">Uncharacterized protein</fullName>
    </submittedName>
</protein>
<accession>A0A8S5PFQ0</accession>
<feature type="region of interest" description="Disordered" evidence="1">
    <location>
        <begin position="18"/>
        <end position="41"/>
    </location>
</feature>
<reference evidence="2" key="1">
    <citation type="journal article" date="2021" name="Proc. Natl. Acad. Sci. U.S.A.">
        <title>A Catalog of Tens of Thousands of Viruses from Human Metagenomes Reveals Hidden Associations with Chronic Diseases.</title>
        <authorList>
            <person name="Tisza M.J."/>
            <person name="Buck C.B."/>
        </authorList>
    </citation>
    <scope>NUCLEOTIDE SEQUENCE</scope>
    <source>
        <strain evidence="2">CtwDU14</strain>
    </source>
</reference>
<evidence type="ECO:0000313" key="2">
    <source>
        <dbReference type="EMBL" id="DAE05910.1"/>
    </source>
</evidence>
<sequence>MLIAGLCLCSYLPWPGVIKADRSGGDPRTESVAERGENSEA</sequence>
<dbReference type="EMBL" id="BK015421">
    <property type="protein sequence ID" value="DAE05910.1"/>
    <property type="molecule type" value="Genomic_DNA"/>
</dbReference>
<feature type="compositionally biased region" description="Basic and acidic residues" evidence="1">
    <location>
        <begin position="19"/>
        <end position="41"/>
    </location>
</feature>
<proteinExistence type="predicted"/>
<name>A0A8S5PFQ0_9CAUD</name>
<evidence type="ECO:0000256" key="1">
    <source>
        <dbReference type="SAM" id="MobiDB-lite"/>
    </source>
</evidence>
<organism evidence="2">
    <name type="scientific">Siphoviridae sp. ctwDU14</name>
    <dbReference type="NCBI Taxonomy" id="2825726"/>
    <lineage>
        <taxon>Viruses</taxon>
        <taxon>Duplodnaviria</taxon>
        <taxon>Heunggongvirae</taxon>
        <taxon>Uroviricota</taxon>
        <taxon>Caudoviricetes</taxon>
    </lineage>
</organism>